<comment type="caution">
    <text evidence="1">The sequence shown here is derived from an EMBL/GenBank/DDBJ whole genome shotgun (WGS) entry which is preliminary data.</text>
</comment>
<proteinExistence type="predicted"/>
<evidence type="ECO:0000313" key="2">
    <source>
        <dbReference type="Proteomes" id="UP000031561"/>
    </source>
</evidence>
<dbReference type="AlphaFoldDB" id="A0ABD4SXM0"/>
<dbReference type="SUPFAM" id="SSF55961">
    <property type="entry name" value="Bet v1-like"/>
    <property type="match status" value="1"/>
</dbReference>
<evidence type="ECO:0000313" key="1">
    <source>
        <dbReference type="EMBL" id="MCM1981347.1"/>
    </source>
</evidence>
<keyword evidence="2" id="KW-1185">Reference proteome</keyword>
<dbReference type="RefSeq" id="WP_166278722.1">
    <property type="nucleotide sequence ID" value="NZ_JTHE03000005.1"/>
</dbReference>
<protein>
    <submittedName>
        <fullName evidence="1">SRPBCC family protein</fullName>
    </submittedName>
</protein>
<name>A0ABD4SXM0_9CYAN</name>
<reference evidence="1 2" key="1">
    <citation type="journal article" date="2015" name="Genome Announc.">
        <title>Draft Genome Sequence of Filamentous Marine Cyanobacterium Lyngbya confervoides Strain BDU141951.</title>
        <authorList>
            <person name="Chandrababunaidu M.M."/>
            <person name="Sen D."/>
            <person name="Tripathy S."/>
        </authorList>
    </citation>
    <scope>NUCLEOTIDE SEQUENCE [LARGE SCALE GENOMIC DNA]</scope>
    <source>
        <strain evidence="1 2">BDU141951</strain>
    </source>
</reference>
<dbReference type="InterPro" id="IPR023393">
    <property type="entry name" value="START-like_dom_sf"/>
</dbReference>
<accession>A0ABD4SXM0</accession>
<dbReference type="Gene3D" id="3.30.530.20">
    <property type="match status" value="1"/>
</dbReference>
<gene>
    <name evidence="1" type="ORF">QQ91_0000685</name>
</gene>
<organism evidence="1 2">
    <name type="scientific">Lyngbya confervoides BDU141951</name>
    <dbReference type="NCBI Taxonomy" id="1574623"/>
    <lineage>
        <taxon>Bacteria</taxon>
        <taxon>Bacillati</taxon>
        <taxon>Cyanobacteriota</taxon>
        <taxon>Cyanophyceae</taxon>
        <taxon>Oscillatoriophycideae</taxon>
        <taxon>Oscillatoriales</taxon>
        <taxon>Microcoleaceae</taxon>
        <taxon>Lyngbya</taxon>
    </lineage>
</organism>
<sequence>MSLPFWLRRFRRQPYLRWKLVKTYRAISAASVETIWGKLSDVTDVSWHPLLVKTDVPFGLQAKPGLIYRAMNRWIPVPCRMFVEKVNPNQFISIRILAFPGLEERVTYQLSSDVKGTFISYSVMLRGWLTPLVWSFLRGPAEKVATRLASAAETDGRQSWTSYWRSHPTDF</sequence>
<dbReference type="Proteomes" id="UP000031561">
    <property type="component" value="Unassembled WGS sequence"/>
</dbReference>
<dbReference type="EMBL" id="JTHE03000005">
    <property type="protein sequence ID" value="MCM1981347.1"/>
    <property type="molecule type" value="Genomic_DNA"/>
</dbReference>